<dbReference type="EMBL" id="CP097635">
    <property type="protein sequence ID" value="URI06864.1"/>
    <property type="molecule type" value="Genomic_DNA"/>
</dbReference>
<evidence type="ECO:0000313" key="3">
    <source>
        <dbReference type="EMBL" id="URI06864.1"/>
    </source>
</evidence>
<gene>
    <name evidence="3" type="ORF">MW290_13295</name>
</gene>
<dbReference type="RefSeq" id="WP_250195127.1">
    <property type="nucleotide sequence ID" value="NZ_CP097635.1"/>
</dbReference>
<dbReference type="InterPro" id="IPR016181">
    <property type="entry name" value="Acyl_CoA_acyltransferase"/>
</dbReference>
<evidence type="ECO:0000313" key="4">
    <source>
        <dbReference type="Proteomes" id="UP001056201"/>
    </source>
</evidence>
<dbReference type="Pfam" id="PF00583">
    <property type="entry name" value="Acetyltransf_1"/>
    <property type="match status" value="1"/>
</dbReference>
<organism evidence="3 4">
    <name type="scientific">Aquincola tertiaricarbonis</name>
    <dbReference type="NCBI Taxonomy" id="391953"/>
    <lineage>
        <taxon>Bacteria</taxon>
        <taxon>Pseudomonadati</taxon>
        <taxon>Pseudomonadota</taxon>
        <taxon>Betaproteobacteria</taxon>
        <taxon>Burkholderiales</taxon>
        <taxon>Sphaerotilaceae</taxon>
        <taxon>Aquincola</taxon>
    </lineage>
</organism>
<proteinExistence type="predicted"/>
<reference evidence="3" key="1">
    <citation type="submission" date="2022-05" db="EMBL/GenBank/DDBJ databases">
        <title>An RpoN-dependent PEP-CTERM gene is involved in floc formation of an Aquincola tertiaricarbonis strain.</title>
        <authorList>
            <person name="Qiu D."/>
            <person name="Xia M."/>
        </authorList>
    </citation>
    <scope>NUCLEOTIDE SEQUENCE</scope>
    <source>
        <strain evidence="3">RN12</strain>
    </source>
</reference>
<protein>
    <submittedName>
        <fullName evidence="3">GNAT family N-acetyltransferase</fullName>
    </submittedName>
</protein>
<dbReference type="SUPFAM" id="SSF55729">
    <property type="entry name" value="Acyl-CoA N-acyltransferases (Nat)"/>
    <property type="match status" value="1"/>
</dbReference>
<accession>A0ABY4S373</accession>
<dbReference type="PROSITE" id="PS51186">
    <property type="entry name" value="GNAT"/>
    <property type="match status" value="1"/>
</dbReference>
<feature type="region of interest" description="Disordered" evidence="1">
    <location>
        <begin position="1"/>
        <end position="30"/>
    </location>
</feature>
<name>A0ABY4S373_AQUTE</name>
<dbReference type="Gene3D" id="3.40.630.30">
    <property type="match status" value="1"/>
</dbReference>
<dbReference type="Proteomes" id="UP001056201">
    <property type="component" value="Chromosome 1"/>
</dbReference>
<sequence length="227" mass="24631">MHTATAPWPAGALSHHPLRPPPQVRPVQPGDAPRLARYVEGLSPASQQLRFHGVVRGCTPDLLALLAGTDGRHQRVLVASLRVDGGECLVGEARYVVDASGRVAEFAISVADAWRGTGVATRLMERLLQQAADDGLHWLHGQVLGHNGRMLAFLQRMGFTLDVGGWEREEAAASPLVRVERSIPAAPRAPARWARQPAVAGQAARYGALWAWSHWLKAARARRWVGA</sequence>
<evidence type="ECO:0000256" key="1">
    <source>
        <dbReference type="SAM" id="MobiDB-lite"/>
    </source>
</evidence>
<feature type="domain" description="N-acetyltransferase" evidence="2">
    <location>
        <begin position="22"/>
        <end position="184"/>
    </location>
</feature>
<evidence type="ECO:0000259" key="2">
    <source>
        <dbReference type="PROSITE" id="PS51186"/>
    </source>
</evidence>
<keyword evidence="4" id="KW-1185">Reference proteome</keyword>
<dbReference type="InterPro" id="IPR000182">
    <property type="entry name" value="GNAT_dom"/>
</dbReference>